<evidence type="ECO:0000313" key="3">
    <source>
        <dbReference type="EMBL" id="OJI96601.1"/>
    </source>
</evidence>
<evidence type="ECO:0000313" key="4">
    <source>
        <dbReference type="Proteomes" id="UP000184073"/>
    </source>
</evidence>
<keyword evidence="4" id="KW-1185">Reference proteome</keyword>
<feature type="signal peptide" evidence="1">
    <location>
        <begin position="1"/>
        <end position="19"/>
    </location>
</feature>
<protein>
    <recommendedName>
        <fullName evidence="2">SnoaL-like domain-containing protein</fullName>
    </recommendedName>
</protein>
<dbReference type="VEuPathDB" id="FungiDB:ASPVEDRAFT_78367"/>
<dbReference type="OrthoDB" id="2148716at2759"/>
<name>A0A1L9P502_ASPVE</name>
<organism evidence="3 4">
    <name type="scientific">Aspergillus versicolor CBS 583.65</name>
    <dbReference type="NCBI Taxonomy" id="1036611"/>
    <lineage>
        <taxon>Eukaryota</taxon>
        <taxon>Fungi</taxon>
        <taxon>Dikarya</taxon>
        <taxon>Ascomycota</taxon>
        <taxon>Pezizomycotina</taxon>
        <taxon>Eurotiomycetes</taxon>
        <taxon>Eurotiomycetidae</taxon>
        <taxon>Eurotiales</taxon>
        <taxon>Aspergillaceae</taxon>
        <taxon>Aspergillus</taxon>
        <taxon>Aspergillus subgen. Nidulantes</taxon>
    </lineage>
</organism>
<sequence length="219" mass="23699">MRFLLYPTLLLSWCSLSLAIQDLDTGIAIGINVNTKLDSPPIDTTRTATEPTEPTPLALLPSIFASSPSPSTRTIDRATTDSIRHALALYPLAIDGKDFAALSSIFAPDAVANYSAPLNVLTPLDSIQDTLSASLACVSTQHSLGTQIIDVVSPLEARSVTYFTASHFGRSGRMAAQVATAHGQYQDLWRRQEDGNWRVVVRNLVYMSEVMGNQAVFVC</sequence>
<keyword evidence="1" id="KW-0732">Signal</keyword>
<feature type="chain" id="PRO_5013199838" description="SnoaL-like domain-containing protein" evidence="1">
    <location>
        <begin position="20"/>
        <end position="219"/>
    </location>
</feature>
<evidence type="ECO:0000256" key="1">
    <source>
        <dbReference type="SAM" id="SignalP"/>
    </source>
</evidence>
<dbReference type="CDD" id="cd00531">
    <property type="entry name" value="NTF2_like"/>
    <property type="match status" value="1"/>
</dbReference>
<dbReference type="Pfam" id="PF13577">
    <property type="entry name" value="SnoaL_4"/>
    <property type="match status" value="1"/>
</dbReference>
<dbReference type="InterPro" id="IPR037401">
    <property type="entry name" value="SnoaL-like"/>
</dbReference>
<reference evidence="4" key="1">
    <citation type="journal article" date="2017" name="Genome Biol.">
        <title>Comparative genomics reveals high biological diversity and specific adaptations in the industrially and medically important fungal genus Aspergillus.</title>
        <authorList>
            <person name="de Vries R.P."/>
            <person name="Riley R."/>
            <person name="Wiebenga A."/>
            <person name="Aguilar-Osorio G."/>
            <person name="Amillis S."/>
            <person name="Uchima C.A."/>
            <person name="Anderluh G."/>
            <person name="Asadollahi M."/>
            <person name="Askin M."/>
            <person name="Barry K."/>
            <person name="Battaglia E."/>
            <person name="Bayram O."/>
            <person name="Benocci T."/>
            <person name="Braus-Stromeyer S.A."/>
            <person name="Caldana C."/>
            <person name="Canovas D."/>
            <person name="Cerqueira G.C."/>
            <person name="Chen F."/>
            <person name="Chen W."/>
            <person name="Choi C."/>
            <person name="Clum A."/>
            <person name="Dos Santos R.A."/>
            <person name="Damasio A.R."/>
            <person name="Diallinas G."/>
            <person name="Emri T."/>
            <person name="Fekete E."/>
            <person name="Flipphi M."/>
            <person name="Freyberg S."/>
            <person name="Gallo A."/>
            <person name="Gournas C."/>
            <person name="Habgood R."/>
            <person name="Hainaut M."/>
            <person name="Harispe M.L."/>
            <person name="Henrissat B."/>
            <person name="Hilden K.S."/>
            <person name="Hope R."/>
            <person name="Hossain A."/>
            <person name="Karabika E."/>
            <person name="Karaffa L."/>
            <person name="Karanyi Z."/>
            <person name="Krasevec N."/>
            <person name="Kuo A."/>
            <person name="Kusch H."/>
            <person name="LaButti K."/>
            <person name="Lagendijk E.L."/>
            <person name="Lapidus A."/>
            <person name="Levasseur A."/>
            <person name="Lindquist E."/>
            <person name="Lipzen A."/>
            <person name="Logrieco A.F."/>
            <person name="MacCabe A."/>
            <person name="Maekelae M.R."/>
            <person name="Malavazi I."/>
            <person name="Melin P."/>
            <person name="Meyer V."/>
            <person name="Mielnichuk N."/>
            <person name="Miskei M."/>
            <person name="Molnar A.P."/>
            <person name="Mule G."/>
            <person name="Ngan C.Y."/>
            <person name="Orejas M."/>
            <person name="Orosz E."/>
            <person name="Ouedraogo J.P."/>
            <person name="Overkamp K.M."/>
            <person name="Park H.-S."/>
            <person name="Perrone G."/>
            <person name="Piumi F."/>
            <person name="Punt P.J."/>
            <person name="Ram A.F."/>
            <person name="Ramon A."/>
            <person name="Rauscher S."/>
            <person name="Record E."/>
            <person name="Riano-Pachon D.M."/>
            <person name="Robert V."/>
            <person name="Roehrig J."/>
            <person name="Ruller R."/>
            <person name="Salamov A."/>
            <person name="Salih N.S."/>
            <person name="Samson R.A."/>
            <person name="Sandor E."/>
            <person name="Sanguinetti M."/>
            <person name="Schuetze T."/>
            <person name="Sepcic K."/>
            <person name="Shelest E."/>
            <person name="Sherlock G."/>
            <person name="Sophianopoulou V."/>
            <person name="Squina F.M."/>
            <person name="Sun H."/>
            <person name="Susca A."/>
            <person name="Todd R.B."/>
            <person name="Tsang A."/>
            <person name="Unkles S.E."/>
            <person name="van de Wiele N."/>
            <person name="van Rossen-Uffink D."/>
            <person name="Oliveira J.V."/>
            <person name="Vesth T.C."/>
            <person name="Visser J."/>
            <person name="Yu J.-H."/>
            <person name="Zhou M."/>
            <person name="Andersen M.R."/>
            <person name="Archer D.B."/>
            <person name="Baker S.E."/>
            <person name="Benoit I."/>
            <person name="Brakhage A.A."/>
            <person name="Braus G.H."/>
            <person name="Fischer R."/>
            <person name="Frisvad J.C."/>
            <person name="Goldman G.H."/>
            <person name="Houbraken J."/>
            <person name="Oakley B."/>
            <person name="Pocsi I."/>
            <person name="Scazzocchio C."/>
            <person name="Seiboth B."/>
            <person name="vanKuyk P.A."/>
            <person name="Wortman J."/>
            <person name="Dyer P.S."/>
            <person name="Grigoriev I.V."/>
        </authorList>
    </citation>
    <scope>NUCLEOTIDE SEQUENCE [LARGE SCALE GENOMIC DNA]</scope>
    <source>
        <strain evidence="4">CBS 583.65</strain>
    </source>
</reference>
<proteinExistence type="predicted"/>
<evidence type="ECO:0000259" key="2">
    <source>
        <dbReference type="Pfam" id="PF13577"/>
    </source>
</evidence>
<accession>A0A1L9P502</accession>
<dbReference type="RefSeq" id="XP_040662364.1">
    <property type="nucleotide sequence ID" value="XM_040816533.1"/>
</dbReference>
<dbReference type="SUPFAM" id="SSF54427">
    <property type="entry name" value="NTF2-like"/>
    <property type="match status" value="1"/>
</dbReference>
<dbReference type="InterPro" id="IPR032710">
    <property type="entry name" value="NTF2-like_dom_sf"/>
</dbReference>
<dbReference type="EMBL" id="KV878125">
    <property type="protein sequence ID" value="OJI96601.1"/>
    <property type="molecule type" value="Genomic_DNA"/>
</dbReference>
<dbReference type="AlphaFoldDB" id="A0A1L9P502"/>
<gene>
    <name evidence="3" type="ORF">ASPVEDRAFT_78367</name>
</gene>
<dbReference type="Gene3D" id="3.10.450.50">
    <property type="match status" value="1"/>
</dbReference>
<feature type="domain" description="SnoaL-like" evidence="2">
    <location>
        <begin position="80"/>
        <end position="202"/>
    </location>
</feature>
<dbReference type="Proteomes" id="UP000184073">
    <property type="component" value="Unassembled WGS sequence"/>
</dbReference>
<dbReference type="GeneID" id="63732044"/>